<proteinExistence type="predicted"/>
<gene>
    <name evidence="2" type="ORF">NBRC110019_09580</name>
</gene>
<dbReference type="GO" id="GO:0003995">
    <property type="term" value="F:acyl-CoA dehydrogenase activity"/>
    <property type="evidence" value="ECO:0007669"/>
    <property type="project" value="InterPro"/>
</dbReference>
<evidence type="ECO:0000256" key="1">
    <source>
        <dbReference type="ARBA" id="ARBA00022857"/>
    </source>
</evidence>
<accession>A0A9W6ETZ4</accession>
<dbReference type="EMBL" id="BRVP01000005">
    <property type="protein sequence ID" value="GLB51919.1"/>
    <property type="molecule type" value="Genomic_DNA"/>
</dbReference>
<evidence type="ECO:0000313" key="3">
    <source>
        <dbReference type="Proteomes" id="UP001143545"/>
    </source>
</evidence>
<name>A0A9W6ETZ4_9FLAO</name>
<dbReference type="InterPro" id="IPR008670">
    <property type="entry name" value="CoA_reduct_LuxC"/>
</dbReference>
<sequence>MDFNARINAFTTLGNFLSQFSNKGIIKKNNIEKNEIFFDLFSDQINMAYIHNSWFTKEQVLFACESWSTVLTKENITKWLANYNLEDVNTKTPKSVAIIMAGNIPLVGFHDFLSVLISGHKAIIKQSTSDNILLPILAKYLMEIEAEFKGKIEFTTERIPHFDAVIATGSNNTARYFEYYFKDKPSIIRKNRNSAAVLTGHETNEELLALGEDIFRYYGLGCRNVSKLFVPKDYDFDIFFKAIYAYKEIIEEKKYANNYDYNKAIFLMSLFKLIENGFLMLKKDESFSSPIATLFYEEYEDLNKLRNYLSNKKDQIQCLVGNVSVITTVRFGLTQKPQLWEYADNIDTVDFLLKIY</sequence>
<reference evidence="2" key="1">
    <citation type="submission" date="2022-07" db="EMBL/GenBank/DDBJ databases">
        <title>Taxonomy of Novel Oxalotrophic and Methylotrophic Bacteria.</title>
        <authorList>
            <person name="Sahin N."/>
            <person name="Tani A."/>
        </authorList>
    </citation>
    <scope>NUCLEOTIDE SEQUENCE</scope>
    <source>
        <strain evidence="2">AM327</strain>
    </source>
</reference>
<comment type="caution">
    <text evidence="2">The sequence shown here is derived from an EMBL/GenBank/DDBJ whole genome shotgun (WGS) entry which is preliminary data.</text>
</comment>
<dbReference type="RefSeq" id="WP_281752955.1">
    <property type="nucleotide sequence ID" value="NZ_BRVP01000005.1"/>
</dbReference>
<protein>
    <submittedName>
        <fullName evidence="2">Acyl-CoA reductase</fullName>
    </submittedName>
</protein>
<keyword evidence="3" id="KW-1185">Reference proteome</keyword>
<organism evidence="2 3">
    <name type="scientific">Neptunitalea chrysea</name>
    <dbReference type="NCBI Taxonomy" id="1647581"/>
    <lineage>
        <taxon>Bacteria</taxon>
        <taxon>Pseudomonadati</taxon>
        <taxon>Bacteroidota</taxon>
        <taxon>Flavobacteriia</taxon>
        <taxon>Flavobacteriales</taxon>
        <taxon>Flavobacteriaceae</taxon>
        <taxon>Neptunitalea</taxon>
    </lineage>
</organism>
<evidence type="ECO:0000313" key="2">
    <source>
        <dbReference type="EMBL" id="GLB51919.1"/>
    </source>
</evidence>
<dbReference type="AlphaFoldDB" id="A0A9W6ETZ4"/>
<keyword evidence="1" id="KW-0521">NADP</keyword>
<dbReference type="Pfam" id="PF05893">
    <property type="entry name" value="LuxC"/>
    <property type="match status" value="1"/>
</dbReference>
<dbReference type="SUPFAM" id="SSF53720">
    <property type="entry name" value="ALDH-like"/>
    <property type="match status" value="1"/>
</dbReference>
<dbReference type="GO" id="GO:0008218">
    <property type="term" value="P:bioluminescence"/>
    <property type="evidence" value="ECO:0007669"/>
    <property type="project" value="InterPro"/>
</dbReference>
<dbReference type="Proteomes" id="UP001143545">
    <property type="component" value="Unassembled WGS sequence"/>
</dbReference>
<dbReference type="InterPro" id="IPR016161">
    <property type="entry name" value="Ald_DH/histidinol_DH"/>
</dbReference>